<dbReference type="Gramene" id="KJB23419">
    <property type="protein sequence ID" value="KJB23419"/>
    <property type="gene ID" value="B456_004G097100"/>
</dbReference>
<protein>
    <submittedName>
        <fullName evidence="1">Uncharacterized protein</fullName>
    </submittedName>
</protein>
<sequence>MPPISTLSSAVELHFLIITNASPSISTFLAPPSTCTSLSKKGGCSRLFQSCLRGQNLTSIVSSNQSRCQSEHFTIVGRIKVNVNKSRLRRFPTHIKKLFVQITQVAQQNS</sequence>
<reference evidence="1 2" key="1">
    <citation type="journal article" date="2012" name="Nature">
        <title>Repeated polyploidization of Gossypium genomes and the evolution of spinnable cotton fibres.</title>
        <authorList>
            <person name="Paterson A.H."/>
            <person name="Wendel J.F."/>
            <person name="Gundlach H."/>
            <person name="Guo H."/>
            <person name="Jenkins J."/>
            <person name="Jin D."/>
            <person name="Llewellyn D."/>
            <person name="Showmaker K.C."/>
            <person name="Shu S."/>
            <person name="Udall J."/>
            <person name="Yoo M.J."/>
            <person name="Byers R."/>
            <person name="Chen W."/>
            <person name="Doron-Faigenboim A."/>
            <person name="Duke M.V."/>
            <person name="Gong L."/>
            <person name="Grimwood J."/>
            <person name="Grover C."/>
            <person name="Grupp K."/>
            <person name="Hu G."/>
            <person name="Lee T.H."/>
            <person name="Li J."/>
            <person name="Lin L."/>
            <person name="Liu T."/>
            <person name="Marler B.S."/>
            <person name="Page J.T."/>
            <person name="Roberts A.W."/>
            <person name="Romanel E."/>
            <person name="Sanders W.S."/>
            <person name="Szadkowski E."/>
            <person name="Tan X."/>
            <person name="Tang H."/>
            <person name="Xu C."/>
            <person name="Wang J."/>
            <person name="Wang Z."/>
            <person name="Zhang D."/>
            <person name="Zhang L."/>
            <person name="Ashrafi H."/>
            <person name="Bedon F."/>
            <person name="Bowers J.E."/>
            <person name="Brubaker C.L."/>
            <person name="Chee P.W."/>
            <person name="Das S."/>
            <person name="Gingle A.R."/>
            <person name="Haigler C.H."/>
            <person name="Harker D."/>
            <person name="Hoffmann L.V."/>
            <person name="Hovav R."/>
            <person name="Jones D.C."/>
            <person name="Lemke C."/>
            <person name="Mansoor S."/>
            <person name="ur Rahman M."/>
            <person name="Rainville L.N."/>
            <person name="Rambani A."/>
            <person name="Reddy U.K."/>
            <person name="Rong J.K."/>
            <person name="Saranga Y."/>
            <person name="Scheffler B.E."/>
            <person name="Scheffler J.A."/>
            <person name="Stelly D.M."/>
            <person name="Triplett B.A."/>
            <person name="Van Deynze A."/>
            <person name="Vaslin M.F."/>
            <person name="Waghmare V.N."/>
            <person name="Walford S.A."/>
            <person name="Wright R.J."/>
            <person name="Zaki E.A."/>
            <person name="Zhang T."/>
            <person name="Dennis E.S."/>
            <person name="Mayer K.F."/>
            <person name="Peterson D.G."/>
            <person name="Rokhsar D.S."/>
            <person name="Wang X."/>
            <person name="Schmutz J."/>
        </authorList>
    </citation>
    <scope>NUCLEOTIDE SEQUENCE [LARGE SCALE GENOMIC DNA]</scope>
</reference>
<evidence type="ECO:0000313" key="2">
    <source>
        <dbReference type="Proteomes" id="UP000032304"/>
    </source>
</evidence>
<gene>
    <name evidence="1" type="ORF">B456_004G097100</name>
</gene>
<keyword evidence="2" id="KW-1185">Reference proteome</keyword>
<dbReference type="AlphaFoldDB" id="A0A0D2QUW8"/>
<name>A0A0D2QUW8_GOSRA</name>
<dbReference type="EMBL" id="CM001743">
    <property type="protein sequence ID" value="KJB23419.1"/>
    <property type="molecule type" value="Genomic_DNA"/>
</dbReference>
<dbReference type="Proteomes" id="UP000032304">
    <property type="component" value="Chromosome 4"/>
</dbReference>
<proteinExistence type="predicted"/>
<evidence type="ECO:0000313" key="1">
    <source>
        <dbReference type="EMBL" id="KJB23419.1"/>
    </source>
</evidence>
<organism evidence="1 2">
    <name type="scientific">Gossypium raimondii</name>
    <name type="common">Peruvian cotton</name>
    <name type="synonym">Gossypium klotzschianum subsp. raimondii</name>
    <dbReference type="NCBI Taxonomy" id="29730"/>
    <lineage>
        <taxon>Eukaryota</taxon>
        <taxon>Viridiplantae</taxon>
        <taxon>Streptophyta</taxon>
        <taxon>Embryophyta</taxon>
        <taxon>Tracheophyta</taxon>
        <taxon>Spermatophyta</taxon>
        <taxon>Magnoliopsida</taxon>
        <taxon>eudicotyledons</taxon>
        <taxon>Gunneridae</taxon>
        <taxon>Pentapetalae</taxon>
        <taxon>rosids</taxon>
        <taxon>malvids</taxon>
        <taxon>Malvales</taxon>
        <taxon>Malvaceae</taxon>
        <taxon>Malvoideae</taxon>
        <taxon>Gossypium</taxon>
    </lineage>
</organism>
<accession>A0A0D2QUW8</accession>